<dbReference type="GO" id="GO:0004674">
    <property type="term" value="F:protein serine/threonine kinase activity"/>
    <property type="evidence" value="ECO:0007669"/>
    <property type="project" value="TreeGrafter"/>
</dbReference>
<evidence type="ECO:0000256" key="1">
    <source>
        <dbReference type="ARBA" id="ARBA00022741"/>
    </source>
</evidence>
<dbReference type="PROSITE" id="PS00107">
    <property type="entry name" value="PROTEIN_KINASE_ATP"/>
    <property type="match status" value="1"/>
</dbReference>
<feature type="domain" description="Protein kinase" evidence="4">
    <location>
        <begin position="38"/>
        <end position="306"/>
    </location>
</feature>
<dbReference type="PANTHER" id="PTHR22967">
    <property type="entry name" value="SERINE/THREONINE PROTEIN KINASE"/>
    <property type="match status" value="1"/>
</dbReference>
<protein>
    <recommendedName>
        <fullName evidence="4">Protein kinase domain-containing protein</fullName>
    </recommendedName>
</protein>
<proteinExistence type="predicted"/>
<dbReference type="InterPro" id="IPR011009">
    <property type="entry name" value="Kinase-like_dom_sf"/>
</dbReference>
<dbReference type="GO" id="GO:2000369">
    <property type="term" value="P:regulation of clathrin-dependent endocytosis"/>
    <property type="evidence" value="ECO:0007669"/>
    <property type="project" value="TreeGrafter"/>
</dbReference>
<dbReference type="EMBL" id="CAJGYM010000043">
    <property type="protein sequence ID" value="CAD6194315.1"/>
    <property type="molecule type" value="Genomic_DNA"/>
</dbReference>
<dbReference type="SUPFAM" id="SSF56112">
    <property type="entry name" value="Protein kinase-like (PK-like)"/>
    <property type="match status" value="1"/>
</dbReference>
<evidence type="ECO:0000313" key="5">
    <source>
        <dbReference type="EMBL" id="CAD6194315.1"/>
    </source>
</evidence>
<reference evidence="5" key="1">
    <citation type="submission" date="2020-10" db="EMBL/GenBank/DDBJ databases">
        <authorList>
            <person name="Kikuchi T."/>
        </authorList>
    </citation>
    <scope>NUCLEOTIDE SEQUENCE</scope>
    <source>
        <strain evidence="5">NKZ352</strain>
    </source>
</reference>
<dbReference type="InterPro" id="IPR008271">
    <property type="entry name" value="Ser/Thr_kinase_AS"/>
</dbReference>
<dbReference type="Proteomes" id="UP000835052">
    <property type="component" value="Unassembled WGS sequence"/>
</dbReference>
<dbReference type="GO" id="GO:0045747">
    <property type="term" value="P:positive regulation of Notch signaling pathway"/>
    <property type="evidence" value="ECO:0007669"/>
    <property type="project" value="TreeGrafter"/>
</dbReference>
<comment type="caution">
    <text evidence="5">The sequence shown here is derived from an EMBL/GenBank/DDBJ whole genome shotgun (WGS) entry which is preliminary data.</text>
</comment>
<feature type="binding site" evidence="3">
    <location>
        <position position="67"/>
    </location>
    <ligand>
        <name>ATP</name>
        <dbReference type="ChEBI" id="CHEBI:30616"/>
    </ligand>
</feature>
<accession>A0A8S1HGD4</accession>
<keyword evidence="6" id="KW-1185">Reference proteome</keyword>
<dbReference type="SMART" id="SM00220">
    <property type="entry name" value="S_TKc"/>
    <property type="match status" value="1"/>
</dbReference>
<dbReference type="GO" id="GO:0005737">
    <property type="term" value="C:cytoplasm"/>
    <property type="evidence" value="ECO:0007669"/>
    <property type="project" value="TreeGrafter"/>
</dbReference>
<dbReference type="InterPro" id="IPR000719">
    <property type="entry name" value="Prot_kinase_dom"/>
</dbReference>
<gene>
    <name evidence="5" type="ORF">CAUJ_LOCUS10234</name>
</gene>
<dbReference type="PROSITE" id="PS00108">
    <property type="entry name" value="PROTEIN_KINASE_ST"/>
    <property type="match status" value="1"/>
</dbReference>
<sequence>MALWRAMDALNFVVDRAKEGSDQLYAPGDTIEASKRSFKVTEVLGTGGFGTVFKAVEVSSKQQVAIKVMLSSTSDTEKGHQKKKPPLCKKISKSSCLYIAKMLAYDSQKLPTGVHQHKLVLELGKFCLANVLRDYRNLLSDEDIYRIGYQTTMAIACLHELNITHRDVKSENVLITSEGVVKICDFGSATSESIDVEKMSNSARSKKHTTPLTRTPEVCDMFSISPFPIGTKQDVWGLGCFFFFLCYNEHPFDGGILAIVNAKYRFPQTMLNNTLPLKQIISNCLVPNPDERPTAINIAEEIKSLVSRPDGVLTTLVQQLVKQDEEKKLNDQRTETASWDMMKVMRKKLTDGISQLKPVLPVSSTSSMKDYEDKSLIVRFLTDRVYLALIAHDSAEGIRNASASLLQFVREANQQFLILNFSETLLKDFETGIISNIRFHNFLDIRGYQEILSYINGNVPPDAKILIFGNSLIAGNAAKVILLASSAVEDPIQLVNTKIPDALKSRTVQSSVFIQLWKRFFTRNDENAAVQEKNDCWSVTTFLCTSFHIKSFETTQTSVQRNSQNVIFDGEFIAPHESLFVIYAKNSQTGKMCRVLEFYINASVINSNNRKIYLLNYPFAGRQDLAKARCAVYFSQGPTGERLKLQFPRTLCHTEQSLTQTFQRVHRELRKRYSPAPGGWTAIKEIGVPSESRILPRDHEIVHFDSNKKDLMGFTEDAGDLPMAPPEFDEVFILQGPEFSKAPPPIENFACFETNGEVNEDPFGEFVGASSSEAAKPVDDLISF</sequence>
<evidence type="ECO:0000259" key="4">
    <source>
        <dbReference type="PROSITE" id="PS50011"/>
    </source>
</evidence>
<dbReference type="OrthoDB" id="1717591at2759"/>
<keyword evidence="2 3" id="KW-0067">ATP-binding</keyword>
<dbReference type="Gene3D" id="1.10.510.10">
    <property type="entry name" value="Transferase(Phosphotransferase) domain 1"/>
    <property type="match status" value="1"/>
</dbReference>
<dbReference type="AlphaFoldDB" id="A0A8S1HGD4"/>
<keyword evidence="1 3" id="KW-0547">Nucleotide-binding</keyword>
<dbReference type="PROSITE" id="PS50011">
    <property type="entry name" value="PROTEIN_KINASE_DOM"/>
    <property type="match status" value="1"/>
</dbReference>
<dbReference type="GO" id="GO:0005524">
    <property type="term" value="F:ATP binding"/>
    <property type="evidence" value="ECO:0007669"/>
    <property type="project" value="UniProtKB-UniRule"/>
</dbReference>
<evidence type="ECO:0000313" key="6">
    <source>
        <dbReference type="Proteomes" id="UP000835052"/>
    </source>
</evidence>
<evidence type="ECO:0000256" key="2">
    <source>
        <dbReference type="ARBA" id="ARBA00022840"/>
    </source>
</evidence>
<dbReference type="InterPro" id="IPR017441">
    <property type="entry name" value="Protein_kinase_ATP_BS"/>
</dbReference>
<name>A0A8S1HGD4_9PELO</name>
<dbReference type="Pfam" id="PF00069">
    <property type="entry name" value="Pkinase"/>
    <property type="match status" value="1"/>
</dbReference>
<dbReference type="PANTHER" id="PTHR22967:SF99">
    <property type="entry name" value="PROTEIN KINASE DOMAIN-CONTAINING PROTEIN"/>
    <property type="match status" value="1"/>
</dbReference>
<organism evidence="5 6">
    <name type="scientific">Caenorhabditis auriculariae</name>
    <dbReference type="NCBI Taxonomy" id="2777116"/>
    <lineage>
        <taxon>Eukaryota</taxon>
        <taxon>Metazoa</taxon>
        <taxon>Ecdysozoa</taxon>
        <taxon>Nematoda</taxon>
        <taxon>Chromadorea</taxon>
        <taxon>Rhabditida</taxon>
        <taxon>Rhabditina</taxon>
        <taxon>Rhabditomorpha</taxon>
        <taxon>Rhabditoidea</taxon>
        <taxon>Rhabditidae</taxon>
        <taxon>Peloderinae</taxon>
        <taxon>Caenorhabditis</taxon>
    </lineage>
</organism>
<evidence type="ECO:0000256" key="3">
    <source>
        <dbReference type="PROSITE-ProRule" id="PRU10141"/>
    </source>
</evidence>
<dbReference type="GO" id="GO:0035612">
    <property type="term" value="F:AP-2 adaptor complex binding"/>
    <property type="evidence" value="ECO:0007669"/>
    <property type="project" value="TreeGrafter"/>
</dbReference>